<dbReference type="SUPFAM" id="SSF48264">
    <property type="entry name" value="Cytochrome P450"/>
    <property type="match status" value="1"/>
</dbReference>
<dbReference type="GO" id="GO:0020037">
    <property type="term" value="F:heme binding"/>
    <property type="evidence" value="ECO:0007669"/>
    <property type="project" value="InterPro"/>
</dbReference>
<comment type="subcellular location">
    <subcellularLocation>
        <location evidence="2">Membrane</location>
    </subcellularLocation>
</comment>
<dbReference type="AlphaFoldDB" id="A0A8C6X5I8"/>
<comment type="similarity">
    <text evidence="3 11">Belongs to the cytochrome P450 family.</text>
</comment>
<dbReference type="PRINTS" id="PR00463">
    <property type="entry name" value="EP450I"/>
</dbReference>
<keyword evidence="8 11" id="KW-0503">Monooxygenase</keyword>
<evidence type="ECO:0008006" key="15">
    <source>
        <dbReference type="Google" id="ProtNLM"/>
    </source>
</evidence>
<sequence length="492" mass="56850">MLIEGFLLFAFLVFAFQFLQLQWARGRYPPGPFPLPILGNLWLLNFALKRETLVKLTNIYGNIYTIWLGTTPVVVLNGCKAVKEGLITYSEETSGRPLLPLFTELMGDKGVFMTTGPIWKQQKRFIMMALRNLGVGKKILENRIQEEAHYLLKVFKSKKGSPFDPRTPIVKAVSNIICNFVFGHRFSEEDAHFNKLLKTIHMIVYVPGSVWGRAYDSFPTIMQKFQKPYQQLFEHNKFMHNFVKDKMQSHKERWEEGNEPQDLVDFYLEYISKSKDNSSSIFSEENMVQIAVDLLIGGAETSTTTLYWGLLYLLKYPDVQEKIHHEIDAILGPSQMITYEDRNRLPYTNAVLHEIVRYSNVTITGPLRKCLKDIVIMGFPIGKGTLLLPNAHSVLYDPEYWETPWKFNPEHFLDSEGNFVNNEAYLPFSTGRRACVGESLARIELFIFFTNLLRSFKYQLPPEVKEVSFEEITGTTRQPLPYNLCAFPREAT</sequence>
<evidence type="ECO:0000256" key="2">
    <source>
        <dbReference type="ARBA" id="ARBA00004370"/>
    </source>
</evidence>
<keyword evidence="14" id="KW-1185">Reference proteome</keyword>
<evidence type="ECO:0000256" key="10">
    <source>
        <dbReference type="PIRSR" id="PIRSR602401-1"/>
    </source>
</evidence>
<dbReference type="InterPro" id="IPR036396">
    <property type="entry name" value="Cyt_P450_sf"/>
</dbReference>
<dbReference type="Gene3D" id="1.10.630.10">
    <property type="entry name" value="Cytochrome P450"/>
    <property type="match status" value="1"/>
</dbReference>
<evidence type="ECO:0000313" key="14">
    <source>
        <dbReference type="Proteomes" id="UP000694559"/>
    </source>
</evidence>
<evidence type="ECO:0000256" key="4">
    <source>
        <dbReference type="ARBA" id="ARBA00022617"/>
    </source>
</evidence>
<dbReference type="PANTHER" id="PTHR24300:SF368">
    <property type="entry name" value="CYTOCHROME P450, FAMILY 2, SUBFAMILY AB, POLYPEPTIDE 1"/>
    <property type="match status" value="1"/>
</dbReference>
<evidence type="ECO:0000256" key="7">
    <source>
        <dbReference type="ARBA" id="ARBA00023004"/>
    </source>
</evidence>
<keyword evidence="5 10" id="KW-0479">Metal-binding</keyword>
<dbReference type="Pfam" id="PF00067">
    <property type="entry name" value="p450"/>
    <property type="match status" value="1"/>
</dbReference>
<dbReference type="GO" id="GO:0006805">
    <property type="term" value="P:xenobiotic metabolic process"/>
    <property type="evidence" value="ECO:0007669"/>
    <property type="project" value="TreeGrafter"/>
</dbReference>
<reference evidence="13" key="1">
    <citation type="submission" date="2025-08" db="UniProtKB">
        <authorList>
            <consortium name="Ensembl"/>
        </authorList>
    </citation>
    <scope>IDENTIFICATION</scope>
</reference>
<keyword evidence="7 10" id="KW-0408">Iron</keyword>
<dbReference type="InterPro" id="IPR017972">
    <property type="entry name" value="Cyt_P450_CS"/>
</dbReference>
<evidence type="ECO:0000256" key="9">
    <source>
        <dbReference type="ARBA" id="ARBA00023136"/>
    </source>
</evidence>
<protein>
    <recommendedName>
        <fullName evidence="15">Cytochrome P450 2J2-like</fullName>
    </recommendedName>
</protein>
<dbReference type="GO" id="GO:0016020">
    <property type="term" value="C:membrane"/>
    <property type="evidence" value="ECO:0007669"/>
    <property type="project" value="UniProtKB-SubCell"/>
</dbReference>
<dbReference type="GO" id="GO:0005506">
    <property type="term" value="F:iron ion binding"/>
    <property type="evidence" value="ECO:0007669"/>
    <property type="project" value="InterPro"/>
</dbReference>
<evidence type="ECO:0000256" key="5">
    <source>
        <dbReference type="ARBA" id="ARBA00022723"/>
    </source>
</evidence>
<evidence type="ECO:0000256" key="3">
    <source>
        <dbReference type="ARBA" id="ARBA00010617"/>
    </source>
</evidence>
<dbReference type="OMA" id="ATIWGRM"/>
<dbReference type="GO" id="GO:0006082">
    <property type="term" value="P:organic acid metabolic process"/>
    <property type="evidence" value="ECO:0007669"/>
    <property type="project" value="TreeGrafter"/>
</dbReference>
<dbReference type="GO" id="GO:0016712">
    <property type="term" value="F:oxidoreductase activity, acting on paired donors, with incorporation or reduction of molecular oxygen, reduced flavin or flavoprotein as one donor, and incorporation of one atom of oxygen"/>
    <property type="evidence" value="ECO:0007669"/>
    <property type="project" value="TreeGrafter"/>
</dbReference>
<keyword evidence="12" id="KW-0732">Signal</keyword>
<feature type="binding site" description="axial binding residue" evidence="10">
    <location>
        <position position="435"/>
    </location>
    <ligand>
        <name>heme</name>
        <dbReference type="ChEBI" id="CHEBI:30413"/>
    </ligand>
    <ligandPart>
        <name>Fe</name>
        <dbReference type="ChEBI" id="CHEBI:18248"/>
    </ligandPart>
</feature>
<evidence type="ECO:0000313" key="13">
    <source>
        <dbReference type="Ensembl" id="ENSNNAP00000009302.1"/>
    </source>
</evidence>
<evidence type="ECO:0000256" key="6">
    <source>
        <dbReference type="ARBA" id="ARBA00023002"/>
    </source>
</evidence>
<dbReference type="InterPro" id="IPR002401">
    <property type="entry name" value="Cyt_P450_E_grp-I"/>
</dbReference>
<evidence type="ECO:0000256" key="8">
    <source>
        <dbReference type="ARBA" id="ARBA00023033"/>
    </source>
</evidence>
<feature type="signal peptide" evidence="12">
    <location>
        <begin position="1"/>
        <end position="26"/>
    </location>
</feature>
<dbReference type="PANTHER" id="PTHR24300">
    <property type="entry name" value="CYTOCHROME P450 508A4-RELATED"/>
    <property type="match status" value="1"/>
</dbReference>
<dbReference type="Ensembl" id="ENSNNAT00000009755.1">
    <property type="protein sequence ID" value="ENSNNAP00000009302.1"/>
    <property type="gene ID" value="ENSNNAG00000006249.1"/>
</dbReference>
<organism evidence="13 14">
    <name type="scientific">Naja naja</name>
    <name type="common">Indian cobra</name>
    <dbReference type="NCBI Taxonomy" id="35670"/>
    <lineage>
        <taxon>Eukaryota</taxon>
        <taxon>Metazoa</taxon>
        <taxon>Chordata</taxon>
        <taxon>Craniata</taxon>
        <taxon>Vertebrata</taxon>
        <taxon>Euteleostomi</taxon>
        <taxon>Lepidosauria</taxon>
        <taxon>Squamata</taxon>
        <taxon>Bifurcata</taxon>
        <taxon>Unidentata</taxon>
        <taxon>Episquamata</taxon>
        <taxon>Toxicofera</taxon>
        <taxon>Serpentes</taxon>
        <taxon>Colubroidea</taxon>
        <taxon>Elapidae</taxon>
        <taxon>Elapinae</taxon>
        <taxon>Naja</taxon>
    </lineage>
</organism>
<keyword evidence="6 11" id="KW-0560">Oxidoreductase</keyword>
<accession>A0A8C6X5I8</accession>
<evidence type="ECO:0000256" key="1">
    <source>
        <dbReference type="ARBA" id="ARBA00001971"/>
    </source>
</evidence>
<dbReference type="OrthoDB" id="1055148at2759"/>
<keyword evidence="4 10" id="KW-0349">Heme</keyword>
<feature type="chain" id="PRO_5034529190" description="Cytochrome P450 2J2-like" evidence="12">
    <location>
        <begin position="27"/>
        <end position="492"/>
    </location>
</feature>
<dbReference type="PRINTS" id="PR00385">
    <property type="entry name" value="P450"/>
</dbReference>
<comment type="cofactor">
    <cofactor evidence="1 10">
        <name>heme</name>
        <dbReference type="ChEBI" id="CHEBI:30413"/>
    </cofactor>
</comment>
<name>A0A8C6X5I8_NAJNA</name>
<proteinExistence type="inferred from homology"/>
<dbReference type="InterPro" id="IPR001128">
    <property type="entry name" value="Cyt_P450"/>
</dbReference>
<dbReference type="InterPro" id="IPR050182">
    <property type="entry name" value="Cytochrome_P450_fam2"/>
</dbReference>
<dbReference type="GO" id="GO:0005737">
    <property type="term" value="C:cytoplasm"/>
    <property type="evidence" value="ECO:0007669"/>
    <property type="project" value="TreeGrafter"/>
</dbReference>
<dbReference type="GeneTree" id="ENSGT00940000163497"/>
<dbReference type="PROSITE" id="PS00086">
    <property type="entry name" value="CYTOCHROME_P450"/>
    <property type="match status" value="1"/>
</dbReference>
<evidence type="ECO:0000256" key="12">
    <source>
        <dbReference type="SAM" id="SignalP"/>
    </source>
</evidence>
<evidence type="ECO:0000256" key="11">
    <source>
        <dbReference type="RuleBase" id="RU000461"/>
    </source>
</evidence>
<dbReference type="FunFam" id="1.10.630.10:FF:000004">
    <property type="entry name" value="cytochrome P450 2D15 isoform X1"/>
    <property type="match status" value="1"/>
</dbReference>
<dbReference type="Proteomes" id="UP000694559">
    <property type="component" value="Unplaced"/>
</dbReference>
<reference evidence="13" key="2">
    <citation type="submission" date="2025-09" db="UniProtKB">
        <authorList>
            <consortium name="Ensembl"/>
        </authorList>
    </citation>
    <scope>IDENTIFICATION</scope>
</reference>
<keyword evidence="9" id="KW-0472">Membrane</keyword>